<dbReference type="InterPro" id="IPR011990">
    <property type="entry name" value="TPR-like_helical_dom_sf"/>
</dbReference>
<dbReference type="SMART" id="SM00331">
    <property type="entry name" value="PP2C_SIG"/>
    <property type="match status" value="1"/>
</dbReference>
<dbReference type="OrthoDB" id="9763484at2"/>
<evidence type="ECO:0000256" key="1">
    <source>
        <dbReference type="ARBA" id="ARBA00022737"/>
    </source>
</evidence>
<accession>A1ZHT3</accession>
<dbReference type="Gene3D" id="3.60.40.10">
    <property type="entry name" value="PPM-type phosphatase domain"/>
    <property type="match status" value="1"/>
</dbReference>
<keyword evidence="2 3" id="KW-0802">TPR repeat</keyword>
<evidence type="ECO:0000256" key="5">
    <source>
        <dbReference type="SAM" id="Phobius"/>
    </source>
</evidence>
<feature type="coiled-coil region" evidence="4">
    <location>
        <begin position="392"/>
        <end position="419"/>
    </location>
</feature>
<dbReference type="EMBL" id="AAWS01000008">
    <property type="protein sequence ID" value="EAY30090.1"/>
    <property type="molecule type" value="Genomic_DNA"/>
</dbReference>
<reference evidence="7 8" key="1">
    <citation type="submission" date="2007-01" db="EMBL/GenBank/DDBJ databases">
        <authorList>
            <person name="Haygood M."/>
            <person name="Podell S."/>
            <person name="Anderson C."/>
            <person name="Hopkinson B."/>
            <person name="Roe K."/>
            <person name="Barbeau K."/>
            <person name="Gaasterland T."/>
            <person name="Ferriera S."/>
            <person name="Johnson J."/>
            <person name="Kravitz S."/>
            <person name="Beeson K."/>
            <person name="Sutton G."/>
            <person name="Rogers Y.-H."/>
            <person name="Friedman R."/>
            <person name="Frazier M."/>
            <person name="Venter J.C."/>
        </authorList>
    </citation>
    <scope>NUCLEOTIDE SEQUENCE [LARGE SCALE GENOMIC DNA]</scope>
    <source>
        <strain evidence="7 8">ATCC 23134</strain>
    </source>
</reference>
<gene>
    <name evidence="7" type="ORF">M23134_05423</name>
</gene>
<dbReference type="SMART" id="SM00028">
    <property type="entry name" value="TPR"/>
    <property type="match status" value="6"/>
</dbReference>
<keyword evidence="5" id="KW-0472">Membrane</keyword>
<protein>
    <submittedName>
        <fullName evidence="7">Serine/threonine protein kinases, putative</fullName>
    </submittedName>
</protein>
<feature type="coiled-coil region" evidence="4">
    <location>
        <begin position="451"/>
        <end position="482"/>
    </location>
</feature>
<dbReference type="SUPFAM" id="SSF48452">
    <property type="entry name" value="TPR-like"/>
    <property type="match status" value="2"/>
</dbReference>
<feature type="repeat" description="TPR" evidence="3">
    <location>
        <begin position="148"/>
        <end position="181"/>
    </location>
</feature>
<dbReference type="InterPro" id="IPR019734">
    <property type="entry name" value="TPR_rpt"/>
</dbReference>
<sequence length="744" mass="86003">MLYNIKHCLILAVQVQTHPYKKLIKMREALVIVILVLLATNTSVQAQSMSPDSLQKEYLSLKADTQKVRFLLKVASAYETHKQHYKADSVLGEMLEIAHDEQLSKYEILALLKKGKFWQERSNYKKSLKYYHQALDKMKTTSYPLIKAKAFQSLGSLFAEQGKLEESETYYQKALDIYDSTQNLKGIAQSYISLGRMFKGRQQFGKALQYYDKAIKAFEQQNDPMTLALIYRRKGVIYRMLKKYKQSEVFYNKALKIYKAQKSERGVASTLYNLGLLYAYQKKYPKAIEFSLQSLKLKQKVGTQRQIANSFTNLGELFVRSGDLNRADTMLKNALNITQKQGMNDLVMYNYQSLALLDSARGNMMGAWNYLRKYQKVNAKLYDQRGKKLLTKMRAKYDTERKENENELLKQEKAMQLQKLKTQYLWLIIISGGFFAMVLLAVVLYRYYRSKQKANLHLSKLNQELHQQQEEIISQRDFIENQNKSLSEKNTMITQSIKAAKNIQDATLPFASRVDAFLQEYFCIYQPKDIVSGDFYWIERIDKRIFVVAVDCTGHGVPGAFMSMITNTLLDHIVKVQRIMQPKEILSELNVKFGYALKKQESNTNSGMDVGMCMFNSTDNAQVTNVAFSGARRPLYYITPKSNELIEVRGTRRSIGSKRREDLNFEGHQLQLPQGSMLYLSSDGYADQNDAQRRKIGTAYLKQLLLDISPLSVARQKKALLDHLENHMKNTEQRDDILLLGVRL</sequence>
<dbReference type="Pfam" id="PF07228">
    <property type="entry name" value="SpoIIE"/>
    <property type="match status" value="1"/>
</dbReference>
<keyword evidence="7" id="KW-0808">Transferase</keyword>
<feature type="repeat" description="TPR" evidence="3">
    <location>
        <begin position="268"/>
        <end position="301"/>
    </location>
</feature>
<keyword evidence="8" id="KW-1185">Reference proteome</keyword>
<keyword evidence="5" id="KW-1133">Transmembrane helix</keyword>
<dbReference type="Gene3D" id="1.25.40.10">
    <property type="entry name" value="Tetratricopeptide repeat domain"/>
    <property type="match status" value="2"/>
</dbReference>
<dbReference type="Proteomes" id="UP000004095">
    <property type="component" value="Unassembled WGS sequence"/>
</dbReference>
<dbReference type="GO" id="GO:0004674">
    <property type="term" value="F:protein serine/threonine kinase activity"/>
    <property type="evidence" value="ECO:0007669"/>
    <property type="project" value="UniProtKB-KW"/>
</dbReference>
<evidence type="ECO:0000256" key="2">
    <source>
        <dbReference type="ARBA" id="ARBA00022803"/>
    </source>
</evidence>
<feature type="repeat" description="TPR" evidence="3">
    <location>
        <begin position="188"/>
        <end position="221"/>
    </location>
</feature>
<feature type="transmembrane region" description="Helical" evidence="5">
    <location>
        <begin position="424"/>
        <end position="448"/>
    </location>
</feature>
<evidence type="ECO:0000256" key="4">
    <source>
        <dbReference type="SAM" id="Coils"/>
    </source>
</evidence>
<evidence type="ECO:0000313" key="8">
    <source>
        <dbReference type="Proteomes" id="UP000004095"/>
    </source>
</evidence>
<feature type="domain" description="PPM-type phosphatase" evidence="6">
    <location>
        <begin position="520"/>
        <end position="744"/>
    </location>
</feature>
<dbReference type="Pfam" id="PF13424">
    <property type="entry name" value="TPR_12"/>
    <property type="match status" value="2"/>
</dbReference>
<evidence type="ECO:0000313" key="7">
    <source>
        <dbReference type="EMBL" id="EAY30090.1"/>
    </source>
</evidence>
<evidence type="ECO:0000256" key="3">
    <source>
        <dbReference type="PROSITE-ProRule" id="PRU00339"/>
    </source>
</evidence>
<feature type="repeat" description="TPR" evidence="3">
    <location>
        <begin position="308"/>
        <end position="341"/>
    </location>
</feature>
<proteinExistence type="predicted"/>
<keyword evidence="7" id="KW-0723">Serine/threonine-protein kinase</keyword>
<keyword evidence="7" id="KW-0418">Kinase</keyword>
<keyword evidence="1" id="KW-0677">Repeat</keyword>
<dbReference type="PANTHER" id="PTHR45641:SF19">
    <property type="entry name" value="NEPHROCYSTIN-3"/>
    <property type="match status" value="1"/>
</dbReference>
<dbReference type="eggNOG" id="COG2208">
    <property type="taxonomic scope" value="Bacteria"/>
</dbReference>
<dbReference type="PROSITE" id="PS50005">
    <property type="entry name" value="TPR"/>
    <property type="match status" value="4"/>
</dbReference>
<dbReference type="eggNOG" id="COG0457">
    <property type="taxonomic scope" value="Bacteria"/>
</dbReference>
<dbReference type="PANTHER" id="PTHR45641">
    <property type="entry name" value="TETRATRICOPEPTIDE REPEAT PROTEIN (AFU_ORTHOLOGUE AFUA_6G03870)"/>
    <property type="match status" value="1"/>
</dbReference>
<dbReference type="AlphaFoldDB" id="A1ZHT3"/>
<organism evidence="7 8">
    <name type="scientific">Microscilla marina ATCC 23134</name>
    <dbReference type="NCBI Taxonomy" id="313606"/>
    <lineage>
        <taxon>Bacteria</taxon>
        <taxon>Pseudomonadati</taxon>
        <taxon>Bacteroidota</taxon>
        <taxon>Cytophagia</taxon>
        <taxon>Cytophagales</taxon>
        <taxon>Microscillaceae</taxon>
        <taxon>Microscilla</taxon>
    </lineage>
</organism>
<dbReference type="InterPro" id="IPR001932">
    <property type="entry name" value="PPM-type_phosphatase-like_dom"/>
</dbReference>
<keyword evidence="4" id="KW-0175">Coiled coil</keyword>
<evidence type="ECO:0000259" key="6">
    <source>
        <dbReference type="SMART" id="SM00331"/>
    </source>
</evidence>
<dbReference type="InterPro" id="IPR036457">
    <property type="entry name" value="PPM-type-like_dom_sf"/>
</dbReference>
<comment type="caution">
    <text evidence="7">The sequence shown here is derived from an EMBL/GenBank/DDBJ whole genome shotgun (WGS) entry which is preliminary data.</text>
</comment>
<keyword evidence="5" id="KW-0812">Transmembrane</keyword>
<name>A1ZHT3_MICM2</name>